<comment type="caution">
    <text evidence="1">The sequence shown here is derived from an EMBL/GenBank/DDBJ whole genome shotgun (WGS) entry which is preliminary data.</text>
</comment>
<dbReference type="SUPFAM" id="SSF69318">
    <property type="entry name" value="Integrin alpha N-terminal domain"/>
    <property type="match status" value="1"/>
</dbReference>
<dbReference type="EMBL" id="PVNL01000057">
    <property type="protein sequence ID" value="PRQ07277.1"/>
    <property type="molecule type" value="Genomic_DNA"/>
</dbReference>
<evidence type="ECO:0000313" key="1">
    <source>
        <dbReference type="EMBL" id="PRQ07277.1"/>
    </source>
</evidence>
<dbReference type="Proteomes" id="UP000238823">
    <property type="component" value="Unassembled WGS sequence"/>
</dbReference>
<dbReference type="InterPro" id="IPR028994">
    <property type="entry name" value="Integrin_alpha_N"/>
</dbReference>
<gene>
    <name evidence="1" type="ORF">ENSA7_29850</name>
</gene>
<protein>
    <submittedName>
        <fullName evidence="1">FG-GAP repeat protein</fullName>
    </submittedName>
</protein>
<name>A0A2S9YQB1_9BACT</name>
<evidence type="ECO:0000313" key="2">
    <source>
        <dbReference type="Proteomes" id="UP000238823"/>
    </source>
</evidence>
<proteinExistence type="predicted"/>
<sequence>MDGNSESSADSSASCPEMEIAGNCFATRSFALPASGKLDLASDLDGDGGAELLLRVDGALLLLEFLGQNDPNLIPTMEGGGWMTAANLTAEPGVEVVVAGSTTTSILAKDSGGISSVLNTGATVGPVGTLELAGPEGEVWIAQTIPEFVVVALEGDTWSEPKQTFEAPGCGVNWSASPGDYNGDGRLDAAFLGTVGSCDAAPDLDAPTPMAVLWSSTAGLVDHAERLTAPTLDRGSSGDVDGDGIDDFLAWRGGHSEAVLLIGDSAEPLGQRIELSLSSGHFVGLGDVDGDGVDNVLVWRSSKVYALTDLQDSMSEELLFESAHDSLSFIDTNGDGIDDFVRTSFESELVITFSTGVVGGSRP</sequence>
<reference evidence="1 2" key="1">
    <citation type="submission" date="2018-03" db="EMBL/GenBank/DDBJ databases">
        <title>Draft Genome Sequences of the Obligatory Marine Myxobacteria Enhygromyxa salina SWB007.</title>
        <authorList>
            <person name="Poehlein A."/>
            <person name="Moghaddam J.A."/>
            <person name="Harms H."/>
            <person name="Alanjari M."/>
            <person name="Koenig G.M."/>
            <person name="Daniel R."/>
            <person name="Schaeberle T.F."/>
        </authorList>
    </citation>
    <scope>NUCLEOTIDE SEQUENCE [LARGE SCALE GENOMIC DNA]</scope>
    <source>
        <strain evidence="1 2">SWB007</strain>
    </source>
</reference>
<organism evidence="1 2">
    <name type="scientific">Enhygromyxa salina</name>
    <dbReference type="NCBI Taxonomy" id="215803"/>
    <lineage>
        <taxon>Bacteria</taxon>
        <taxon>Pseudomonadati</taxon>
        <taxon>Myxococcota</taxon>
        <taxon>Polyangia</taxon>
        <taxon>Nannocystales</taxon>
        <taxon>Nannocystaceae</taxon>
        <taxon>Enhygromyxa</taxon>
    </lineage>
</organism>
<accession>A0A2S9YQB1</accession>
<dbReference type="AlphaFoldDB" id="A0A2S9YQB1"/>